<dbReference type="eggNOG" id="COG0312">
    <property type="taxonomic scope" value="Bacteria"/>
</dbReference>
<dbReference type="InterPro" id="IPR051463">
    <property type="entry name" value="Peptidase_U62_metallo"/>
</dbReference>
<dbReference type="HOGENOM" id="CLU_026425_1_1_0"/>
<dbReference type="AlphaFoldDB" id="I2F772"/>
<evidence type="ECO:0000259" key="2">
    <source>
        <dbReference type="Pfam" id="PF19289"/>
    </source>
</evidence>
<name>I2F772_9BACT</name>
<evidence type="ECO:0000256" key="1">
    <source>
        <dbReference type="ARBA" id="ARBA00005836"/>
    </source>
</evidence>
<dbReference type="RefSeq" id="WP_014731543.1">
    <property type="nucleotide sequence ID" value="NC_017934.1"/>
</dbReference>
<reference evidence="3 4" key="1">
    <citation type="journal article" date="2012" name="Genome Biol. Evol.">
        <title>Genome Sequence of the Mesophilic Thermotogales Bacterium Mesotoga prima MesG1.Ag.4.2 Reveals the Largest Thermotogales Genome To Date.</title>
        <authorList>
            <person name="Zhaxybayeva O."/>
            <person name="Swithers K.S."/>
            <person name="Foght J."/>
            <person name="Green A.G."/>
            <person name="Bruce D."/>
            <person name="Detter C."/>
            <person name="Han S."/>
            <person name="Teshima H."/>
            <person name="Han J."/>
            <person name="Woyke T."/>
            <person name="Pitluck S."/>
            <person name="Nolan M."/>
            <person name="Ivanova N."/>
            <person name="Pati A."/>
            <person name="Land M.L."/>
            <person name="Dlutek M."/>
            <person name="Doolittle W.F."/>
            <person name="Noll K.M."/>
            <person name="Nesbo C.L."/>
        </authorList>
    </citation>
    <scope>NUCLEOTIDE SEQUENCE [LARGE SCALE GENOMIC DNA]</scope>
    <source>
        <strain evidence="4">mesG1.Ag.4.2</strain>
    </source>
</reference>
<dbReference type="EMBL" id="CP003532">
    <property type="protein sequence ID" value="AFK07775.1"/>
    <property type="molecule type" value="Genomic_DNA"/>
</dbReference>
<proteinExistence type="inferred from homology"/>
<dbReference type="InterPro" id="IPR045569">
    <property type="entry name" value="Metalloprtase-TldD/E_C"/>
</dbReference>
<feature type="domain" description="Metalloprotease TldD/E C-terminal" evidence="2">
    <location>
        <begin position="243"/>
        <end position="470"/>
    </location>
</feature>
<dbReference type="Proteomes" id="UP000002881">
    <property type="component" value="Chromosome"/>
</dbReference>
<dbReference type="STRING" id="660470.Theba_2141"/>
<evidence type="ECO:0000313" key="4">
    <source>
        <dbReference type="Proteomes" id="UP000002881"/>
    </source>
</evidence>
<dbReference type="InterPro" id="IPR036059">
    <property type="entry name" value="TldD/PmbA_sf"/>
</dbReference>
<dbReference type="PANTHER" id="PTHR30624:SF4">
    <property type="entry name" value="METALLOPROTEASE TLDD"/>
    <property type="match status" value="1"/>
</dbReference>
<dbReference type="KEGG" id="mpg:Theba_2141"/>
<protein>
    <submittedName>
        <fullName evidence="3">Putative Zn-dependent protease-like protein</fullName>
    </submittedName>
</protein>
<dbReference type="InterPro" id="IPR035068">
    <property type="entry name" value="TldD/PmbA_N"/>
</dbReference>
<accession>I2F772</accession>
<dbReference type="SUPFAM" id="SSF111283">
    <property type="entry name" value="Putative modulator of DNA gyrase, PmbA/TldD"/>
    <property type="match status" value="1"/>
</dbReference>
<dbReference type="Pfam" id="PF19289">
    <property type="entry name" value="PmbA_TldD_3rd"/>
    <property type="match status" value="1"/>
</dbReference>
<evidence type="ECO:0000313" key="3">
    <source>
        <dbReference type="EMBL" id="AFK07775.1"/>
    </source>
</evidence>
<keyword evidence="4" id="KW-1185">Reference proteome</keyword>
<dbReference type="GO" id="GO:0005829">
    <property type="term" value="C:cytosol"/>
    <property type="evidence" value="ECO:0007669"/>
    <property type="project" value="TreeGrafter"/>
</dbReference>
<keyword evidence="3" id="KW-0645">Protease</keyword>
<comment type="similarity">
    <text evidence="1">Belongs to the peptidase U62 family.</text>
</comment>
<dbReference type="GO" id="GO:0008237">
    <property type="term" value="F:metallopeptidase activity"/>
    <property type="evidence" value="ECO:0007669"/>
    <property type="project" value="InterPro"/>
</dbReference>
<dbReference type="GeneID" id="87107881"/>
<gene>
    <name evidence="3" type="ORF">Theba_2141</name>
</gene>
<sequence length="476" mass="52872">MKVASSKYLDDRRDLLRNLVSILENDFPYVSILGTDVKGKLFQVTTTGISVNDSRWSERGFVLRVHDGTGYFEFSFNEIDSESLNGIVELVKKRVAVFRKAMVKNNLEAAKTPIPEEKEWKLSFNDEVKILPGMLSAEEILGRLSNLKGKAHSLSEEVINVMTLMENVQVSKLFISSKKDLFQSYIWSQGYLYVVTRRGKMTKYSMKGFSGLKGAEILDEMDEYVEKVVENARMLLSAERINPGTYDVICSPDVAGLIAHEAFGHGVEMDMFVKERAKAVEYLGKQVASELVTMHDGAAGVREVSSYAFDDEGCEAKDTVIIDRGILLTGISDVISASILGTEPTGNGKRQSFERKAYARMTNTYFSPGKDDLEEMITSIDYGFLLEDYYSGMEDPKNWGIQCVIAYGREIVKGKLTGRIVSPVMMTGYVPTLLKSISMVSKDFRLSGTGACGKGHKEFVKVSAGGPYIKAKARLG</sequence>
<keyword evidence="3" id="KW-0378">Hydrolase</keyword>
<organism evidence="3 4">
    <name type="scientific">Mesotoga prima MesG1.Ag.4.2</name>
    <dbReference type="NCBI Taxonomy" id="660470"/>
    <lineage>
        <taxon>Bacteria</taxon>
        <taxon>Thermotogati</taxon>
        <taxon>Thermotogota</taxon>
        <taxon>Thermotogae</taxon>
        <taxon>Kosmotogales</taxon>
        <taxon>Kosmotogaceae</taxon>
        <taxon>Mesotoga</taxon>
    </lineage>
</organism>
<dbReference type="Gene3D" id="3.30.2290.10">
    <property type="entry name" value="PmbA/TldD superfamily"/>
    <property type="match status" value="1"/>
</dbReference>
<dbReference type="PANTHER" id="PTHR30624">
    <property type="entry name" value="UNCHARACTERIZED PROTEIN TLDD AND PMBA"/>
    <property type="match status" value="1"/>
</dbReference>
<dbReference type="GO" id="GO:0006508">
    <property type="term" value="P:proteolysis"/>
    <property type="evidence" value="ECO:0007669"/>
    <property type="project" value="UniProtKB-KW"/>
</dbReference>